<sequence length="161" mass="16612">MKKAKTAKIALILAGVLTVSACEQGSKQGFGTLLGAIGGAAIGSALGDNGSGTTQFFAVAAGTLAGAAIGSSIGRSLDKADYLAMERNRQVALETYPSGQTATWYNPDTGNSGSYQPQPAYQDKAGAYCREYQQTITVGGKTEEAYGKACRQPDGTWKIVS</sequence>
<evidence type="ECO:0000313" key="2">
    <source>
        <dbReference type="EMBL" id="VAV95152.1"/>
    </source>
</evidence>
<dbReference type="InterPro" id="IPR032635">
    <property type="entry name" value="Anti_2"/>
</dbReference>
<proteinExistence type="predicted"/>
<name>A0A3B0RUK8_9ZZZZ</name>
<accession>A0A3B0RUK8</accession>
<evidence type="ECO:0000259" key="1">
    <source>
        <dbReference type="Pfam" id="PF16998"/>
    </source>
</evidence>
<dbReference type="AlphaFoldDB" id="A0A3B0RUK8"/>
<dbReference type="Pfam" id="PF16998">
    <property type="entry name" value="17kDa_Anti_2"/>
    <property type="match status" value="1"/>
</dbReference>
<reference evidence="2" key="1">
    <citation type="submission" date="2018-06" db="EMBL/GenBank/DDBJ databases">
        <authorList>
            <person name="Zhirakovskaya E."/>
        </authorList>
    </citation>
    <scope>NUCLEOTIDE SEQUENCE</scope>
</reference>
<feature type="domain" description="Surface antigen" evidence="1">
    <location>
        <begin position="87"/>
        <end position="160"/>
    </location>
</feature>
<dbReference type="PROSITE" id="PS51257">
    <property type="entry name" value="PROKAR_LIPOPROTEIN"/>
    <property type="match status" value="1"/>
</dbReference>
<dbReference type="EMBL" id="UOED01000096">
    <property type="protein sequence ID" value="VAV95152.1"/>
    <property type="molecule type" value="Genomic_DNA"/>
</dbReference>
<dbReference type="PIRSF" id="PIRSF002721">
    <property type="entry name" value="Surface_antigen_Rickettsia"/>
    <property type="match status" value="1"/>
</dbReference>
<gene>
    <name evidence="2" type="ORF">MNBD_ALPHA02-1555</name>
</gene>
<organism evidence="2">
    <name type="scientific">hydrothermal vent metagenome</name>
    <dbReference type="NCBI Taxonomy" id="652676"/>
    <lineage>
        <taxon>unclassified sequences</taxon>
        <taxon>metagenomes</taxon>
        <taxon>ecological metagenomes</taxon>
    </lineage>
</organism>
<dbReference type="InterPro" id="IPR016364">
    <property type="entry name" value="Surface_antigen_Rickettsia"/>
</dbReference>
<protein>
    <submittedName>
        <fullName evidence="2">17 kDa surface antigen</fullName>
    </submittedName>
</protein>